<dbReference type="EMBL" id="CAJPWZ010001403">
    <property type="protein sequence ID" value="CAG2214169.1"/>
    <property type="molecule type" value="Genomic_DNA"/>
</dbReference>
<keyword evidence="6" id="KW-1133">Transmembrane helix</keyword>
<comment type="caution">
    <text evidence="7">The sequence shown here is derived from an EMBL/GenBank/DDBJ whole genome shotgun (WGS) entry which is preliminary data.</text>
</comment>
<evidence type="ECO:0000313" key="7">
    <source>
        <dbReference type="EMBL" id="CAG2214169.1"/>
    </source>
</evidence>
<name>A0A8S3RX27_MYTED</name>
<dbReference type="SMART" id="SM00209">
    <property type="entry name" value="TSP1"/>
    <property type="match status" value="6"/>
</dbReference>
<dbReference type="PRINTS" id="PR01705">
    <property type="entry name" value="TSP1REPEAT"/>
</dbReference>
<keyword evidence="6" id="KW-0472">Membrane</keyword>
<proteinExistence type="predicted"/>
<dbReference type="Gene3D" id="2.60.120.40">
    <property type="match status" value="1"/>
</dbReference>
<keyword evidence="3" id="KW-0732">Signal</keyword>
<comment type="subcellular location">
    <subcellularLocation>
        <location evidence="1">Secreted</location>
    </subcellularLocation>
</comment>
<gene>
    <name evidence="7" type="ORF">MEDL_28043</name>
</gene>
<dbReference type="InterPro" id="IPR000884">
    <property type="entry name" value="TSP1_rpt"/>
</dbReference>
<dbReference type="PROSITE" id="PS51257">
    <property type="entry name" value="PROKAR_LIPOPROTEIN"/>
    <property type="match status" value="1"/>
</dbReference>
<evidence type="ECO:0000313" key="8">
    <source>
        <dbReference type="Proteomes" id="UP000683360"/>
    </source>
</evidence>
<feature type="transmembrane region" description="Helical" evidence="6">
    <location>
        <begin position="7"/>
        <end position="27"/>
    </location>
</feature>
<keyword evidence="5" id="KW-1015">Disulfide bond</keyword>
<dbReference type="AlphaFoldDB" id="A0A8S3RX27"/>
<evidence type="ECO:0000256" key="3">
    <source>
        <dbReference type="ARBA" id="ARBA00022729"/>
    </source>
</evidence>
<dbReference type="OrthoDB" id="446173at2759"/>
<dbReference type="Proteomes" id="UP000683360">
    <property type="component" value="Unassembled WGS sequence"/>
</dbReference>
<evidence type="ECO:0000256" key="5">
    <source>
        <dbReference type="ARBA" id="ARBA00023157"/>
    </source>
</evidence>
<dbReference type="FunFam" id="2.20.100.10:FF:000001">
    <property type="entry name" value="semaphorin-5A isoform X1"/>
    <property type="match status" value="5"/>
</dbReference>
<evidence type="ECO:0000256" key="6">
    <source>
        <dbReference type="SAM" id="Phobius"/>
    </source>
</evidence>
<dbReference type="Pfam" id="PF00090">
    <property type="entry name" value="TSP_1"/>
    <property type="match status" value="6"/>
</dbReference>
<dbReference type="PROSITE" id="PS50092">
    <property type="entry name" value="TSP1"/>
    <property type="match status" value="6"/>
</dbReference>
<reference evidence="7" key="1">
    <citation type="submission" date="2021-03" db="EMBL/GenBank/DDBJ databases">
        <authorList>
            <person name="Bekaert M."/>
        </authorList>
    </citation>
    <scope>NUCLEOTIDE SEQUENCE</scope>
</reference>
<dbReference type="SUPFAM" id="SSF49842">
    <property type="entry name" value="TNF-like"/>
    <property type="match status" value="1"/>
</dbReference>
<keyword evidence="8" id="KW-1185">Reference proteome</keyword>
<sequence length="504" mass="52748">MHKHTLIYLMFLIVQTVIGPFGPWTSWTACQKIKNCEEGVRKRQRQCVWGLPITCLGTDVQKEFCNDLLCRVNGNWGPWSPYGPCSVTCGIGVKTRTRLCNDPAPVGDGAPCDGVDTSYANCINGEACAGDGAPCDGVDTSSASCINGEACAVNGNWGPWNLNGHCSVTCGEGVETRTRLCNDPAPVGDGAPCDGVDTSSASCINGEACAVNGNWGPWNLNGHCSVTCGEGVETRTRLCNDPAPVGDGAPCDGVDTSSASCINGEACAVNGNWGPWGLYGPCSVTCGEGVETRTRLCNDPAPVGDGAPCDGVDTSSASCINGEACAVNGNWGPWSLYGPCLVPCGKGVQERTRICNDPAPVGDGEPCDGVDTSSQNCINGEACPAFTATLPGGAHPYQNGGLIGYPIKLLDTRGYSNGILTVLPGMGGVYSISVTMMSGYVTGHTTLRKNGAILVWLFTNKEYDMASQTINIQLVEGDRIWVQVNNQASSLFDVYNTFSAVRIR</sequence>
<dbReference type="PANTHER" id="PTHR22906">
    <property type="entry name" value="PROPERDIN"/>
    <property type="match status" value="1"/>
</dbReference>
<evidence type="ECO:0000256" key="1">
    <source>
        <dbReference type="ARBA" id="ARBA00004613"/>
    </source>
</evidence>
<accession>A0A8S3RX27</accession>
<evidence type="ECO:0000256" key="2">
    <source>
        <dbReference type="ARBA" id="ARBA00022525"/>
    </source>
</evidence>
<keyword evidence="6" id="KW-0812">Transmembrane</keyword>
<keyword evidence="2" id="KW-0964">Secreted</keyword>
<dbReference type="SUPFAM" id="SSF82895">
    <property type="entry name" value="TSP-1 type 1 repeat"/>
    <property type="match status" value="6"/>
</dbReference>
<dbReference type="InterPro" id="IPR036383">
    <property type="entry name" value="TSP1_rpt_sf"/>
</dbReference>
<evidence type="ECO:0000256" key="4">
    <source>
        <dbReference type="ARBA" id="ARBA00022737"/>
    </source>
</evidence>
<dbReference type="Gene3D" id="2.20.100.10">
    <property type="entry name" value="Thrombospondin type-1 (TSP1) repeat"/>
    <property type="match status" value="6"/>
</dbReference>
<protein>
    <submittedName>
        <fullName evidence="7">HMCN</fullName>
    </submittedName>
</protein>
<dbReference type="PANTHER" id="PTHR22906:SF43">
    <property type="entry name" value="PROPERDIN"/>
    <property type="match status" value="1"/>
</dbReference>
<organism evidence="7 8">
    <name type="scientific">Mytilus edulis</name>
    <name type="common">Blue mussel</name>
    <dbReference type="NCBI Taxonomy" id="6550"/>
    <lineage>
        <taxon>Eukaryota</taxon>
        <taxon>Metazoa</taxon>
        <taxon>Spiralia</taxon>
        <taxon>Lophotrochozoa</taxon>
        <taxon>Mollusca</taxon>
        <taxon>Bivalvia</taxon>
        <taxon>Autobranchia</taxon>
        <taxon>Pteriomorphia</taxon>
        <taxon>Mytilida</taxon>
        <taxon>Mytiloidea</taxon>
        <taxon>Mytilidae</taxon>
        <taxon>Mytilinae</taxon>
        <taxon>Mytilus</taxon>
    </lineage>
</organism>
<keyword evidence="4" id="KW-0677">Repeat</keyword>
<dbReference type="InterPro" id="IPR008983">
    <property type="entry name" value="Tumour_necrosis_fac-like_dom"/>
</dbReference>
<dbReference type="InterPro" id="IPR052065">
    <property type="entry name" value="Compl_asym_regulator"/>
</dbReference>